<dbReference type="PANTHER" id="PTHR37024:SF5">
    <property type="entry name" value="IMPA N-TERMINAL DOMAIN-CONTAINING PROTEIN"/>
    <property type="match status" value="1"/>
</dbReference>
<keyword evidence="4" id="KW-1185">Reference proteome</keyword>
<evidence type="ECO:0000259" key="2">
    <source>
        <dbReference type="Pfam" id="PF06812"/>
    </source>
</evidence>
<dbReference type="Pfam" id="PF06812">
    <property type="entry name" value="ImpA_N"/>
    <property type="match status" value="1"/>
</dbReference>
<gene>
    <name evidence="3" type="ORF">FEM54_01355</name>
</gene>
<evidence type="ECO:0000313" key="3">
    <source>
        <dbReference type="EMBL" id="TLG93996.1"/>
    </source>
</evidence>
<accession>A0ABY2UBK3</accession>
<sequence length="250" mass="27374">MNPEGGAMTALLERPLRVGGDPSGLREFALLRNELAKLTHPACPDVDWAQVEQLSLTLFEKNGADLQTTACFALACSHLRGLEGMAQGVEMIDAVCRADGSVWPPKVSARLDILGWLFGQWQRVLRSLEIPRSALAALANMDKKLEGLARLLVSQRHEPPVMLQALRQQLGGLMQRLARRTEADGRAPVTSPTPALPPSVPVVIVPIEPPPEEPPECLPAVSLVRKRTLFWWLLGVGAVIALAWGSRWWI</sequence>
<evidence type="ECO:0000256" key="1">
    <source>
        <dbReference type="SAM" id="Phobius"/>
    </source>
</evidence>
<dbReference type="InterPro" id="IPR010657">
    <property type="entry name" value="ImpA_N"/>
</dbReference>
<feature type="domain" description="ImpA N-terminal" evidence="2">
    <location>
        <begin position="18"/>
        <end position="117"/>
    </location>
</feature>
<keyword evidence="1" id="KW-0472">Membrane</keyword>
<reference evidence="3 4" key="1">
    <citation type="submission" date="2019-05" db="EMBL/GenBank/DDBJ databases">
        <title>Pseudomonas edaphica sp. nov., isolated from rhizospheric soil of Cistus ladanifer L. in Spain.</title>
        <authorList>
            <person name="Peix A."/>
        </authorList>
    </citation>
    <scope>NUCLEOTIDE SEQUENCE [LARGE SCALE GENOMIC DNA]</scope>
    <source>
        <strain evidence="3 4">RD25</strain>
    </source>
</reference>
<name>A0ABY2UBK3_9PSED</name>
<keyword evidence="1" id="KW-1133">Transmembrane helix</keyword>
<evidence type="ECO:0000313" key="4">
    <source>
        <dbReference type="Proteomes" id="UP000304941"/>
    </source>
</evidence>
<dbReference type="PANTHER" id="PTHR37024">
    <property type="entry name" value="TYPE VI SECRETION SYSTEM DUF2094 AND IMPA-RELATED DOMAIN PROTEIN"/>
    <property type="match status" value="1"/>
</dbReference>
<dbReference type="Proteomes" id="UP000304941">
    <property type="component" value="Unassembled WGS sequence"/>
</dbReference>
<feature type="transmembrane region" description="Helical" evidence="1">
    <location>
        <begin position="229"/>
        <end position="249"/>
    </location>
</feature>
<protein>
    <recommendedName>
        <fullName evidence="2">ImpA N-terminal domain-containing protein</fullName>
    </recommendedName>
</protein>
<proteinExistence type="predicted"/>
<comment type="caution">
    <text evidence="3">The sequence shown here is derived from an EMBL/GenBank/DDBJ whole genome shotgun (WGS) entry which is preliminary data.</text>
</comment>
<organism evidence="3 4">
    <name type="scientific">Pseudomonas edaphica</name>
    <dbReference type="NCBI Taxonomy" id="2006980"/>
    <lineage>
        <taxon>Bacteria</taxon>
        <taxon>Pseudomonadati</taxon>
        <taxon>Pseudomonadota</taxon>
        <taxon>Gammaproteobacteria</taxon>
        <taxon>Pseudomonadales</taxon>
        <taxon>Pseudomonadaceae</taxon>
        <taxon>Pseudomonas</taxon>
    </lineage>
</organism>
<dbReference type="EMBL" id="VBVZ01000009">
    <property type="protein sequence ID" value="TLG93996.1"/>
    <property type="molecule type" value="Genomic_DNA"/>
</dbReference>
<keyword evidence="1" id="KW-0812">Transmembrane</keyword>